<comment type="similarity">
    <text evidence="1">Belongs to the short-chain dehydrogenases/reductases (SDR) family.</text>
</comment>
<protein>
    <submittedName>
        <fullName evidence="3">3-oxoacyl-[acyl-carrier protein] reductase</fullName>
        <ecNumber evidence="3">1.1.1.100</ecNumber>
    </submittedName>
</protein>
<dbReference type="PANTHER" id="PTHR42760">
    <property type="entry name" value="SHORT-CHAIN DEHYDROGENASES/REDUCTASES FAMILY MEMBER"/>
    <property type="match status" value="1"/>
</dbReference>
<dbReference type="Proteomes" id="UP000523863">
    <property type="component" value="Unassembled WGS sequence"/>
</dbReference>
<dbReference type="Gene3D" id="3.40.50.720">
    <property type="entry name" value="NAD(P)-binding Rossmann-like Domain"/>
    <property type="match status" value="1"/>
</dbReference>
<reference evidence="3 4" key="1">
    <citation type="submission" date="2020-08" db="EMBL/GenBank/DDBJ databases">
        <title>Sequencing the genomes of 1000 actinobacteria strains.</title>
        <authorList>
            <person name="Klenk H.-P."/>
        </authorList>
    </citation>
    <scope>NUCLEOTIDE SEQUENCE [LARGE SCALE GENOMIC DNA]</scope>
    <source>
        <strain evidence="3 4">DSM 23694</strain>
    </source>
</reference>
<keyword evidence="4" id="KW-1185">Reference proteome</keyword>
<dbReference type="InterPro" id="IPR036291">
    <property type="entry name" value="NAD(P)-bd_dom_sf"/>
</dbReference>
<comment type="caution">
    <text evidence="3">The sequence shown here is derived from an EMBL/GenBank/DDBJ whole genome shotgun (WGS) entry which is preliminary data.</text>
</comment>
<name>A0A7W9D9U2_9MICC</name>
<evidence type="ECO:0000313" key="3">
    <source>
        <dbReference type="EMBL" id="MBB5596943.1"/>
    </source>
</evidence>
<dbReference type="InterPro" id="IPR020904">
    <property type="entry name" value="Sc_DH/Rdtase_CS"/>
</dbReference>
<dbReference type="PANTHER" id="PTHR42760:SF129">
    <property type="entry name" value="OXIDOREDUCTASE"/>
    <property type="match status" value="1"/>
</dbReference>
<evidence type="ECO:0000313" key="4">
    <source>
        <dbReference type="Proteomes" id="UP000523863"/>
    </source>
</evidence>
<dbReference type="PRINTS" id="PR00081">
    <property type="entry name" value="GDHRDH"/>
</dbReference>
<dbReference type="AlphaFoldDB" id="A0A7W9D9U2"/>
<sequence length="264" mass="28205">MNEQVEQMGTPPTASTLPEFGFWPGRHLERVFLITGASGGLGSAAAERLSREGAIIVGADVLAAELPPEAEGMFRVLDVTSPEQWKKLVDETLQKYGRIDGALFCHGVQGPEFPVEDVPLDGWQRTLDINLTGCFKGLQAVVPAMKSARYGRIAMLSSIAGREGNENMTAYSVAKAGLITLGKSVAKETAKYGITINSIAPSMFQTPLLKDLSPERNAALLSRVPMGRIGYPAEFAALASWLLSVEASYMTGQTLDLSGGRSVS</sequence>
<dbReference type="RefSeq" id="WP_183639710.1">
    <property type="nucleotide sequence ID" value="NZ_JACHBL010000001.1"/>
</dbReference>
<gene>
    <name evidence="3" type="ORF">BKA12_000023</name>
</gene>
<dbReference type="InterPro" id="IPR002347">
    <property type="entry name" value="SDR_fam"/>
</dbReference>
<dbReference type="EMBL" id="JACHBL010000001">
    <property type="protein sequence ID" value="MBB5596943.1"/>
    <property type="molecule type" value="Genomic_DNA"/>
</dbReference>
<evidence type="ECO:0000256" key="1">
    <source>
        <dbReference type="ARBA" id="ARBA00006484"/>
    </source>
</evidence>
<evidence type="ECO:0000256" key="2">
    <source>
        <dbReference type="ARBA" id="ARBA00023002"/>
    </source>
</evidence>
<keyword evidence="2 3" id="KW-0560">Oxidoreductase</keyword>
<dbReference type="EC" id="1.1.1.100" evidence="3"/>
<accession>A0A7W9D9U2</accession>
<dbReference type="PROSITE" id="PS00061">
    <property type="entry name" value="ADH_SHORT"/>
    <property type="match status" value="1"/>
</dbReference>
<dbReference type="GO" id="GO:0030497">
    <property type="term" value="P:fatty acid elongation"/>
    <property type="evidence" value="ECO:0007669"/>
    <property type="project" value="TreeGrafter"/>
</dbReference>
<dbReference type="CDD" id="cd05233">
    <property type="entry name" value="SDR_c"/>
    <property type="match status" value="1"/>
</dbReference>
<dbReference type="GO" id="GO:0004316">
    <property type="term" value="F:3-oxoacyl-[acyl-carrier-protein] reductase (NADPH) activity"/>
    <property type="evidence" value="ECO:0007669"/>
    <property type="project" value="UniProtKB-EC"/>
</dbReference>
<dbReference type="Pfam" id="PF13561">
    <property type="entry name" value="adh_short_C2"/>
    <property type="match status" value="1"/>
</dbReference>
<organism evidence="3 4">
    <name type="scientific">Neomicrococcus lactis</name>
    <dbReference type="NCBI Taxonomy" id="732241"/>
    <lineage>
        <taxon>Bacteria</taxon>
        <taxon>Bacillati</taxon>
        <taxon>Actinomycetota</taxon>
        <taxon>Actinomycetes</taxon>
        <taxon>Micrococcales</taxon>
        <taxon>Micrococcaceae</taxon>
        <taxon>Neomicrococcus</taxon>
    </lineage>
</organism>
<dbReference type="FunFam" id="3.40.50.720:FF:000084">
    <property type="entry name" value="Short-chain dehydrogenase reductase"/>
    <property type="match status" value="1"/>
</dbReference>
<dbReference type="SUPFAM" id="SSF51735">
    <property type="entry name" value="NAD(P)-binding Rossmann-fold domains"/>
    <property type="match status" value="1"/>
</dbReference>
<proteinExistence type="inferred from homology"/>